<gene>
    <name evidence="2" type="ORF">LBU54_06550</name>
</gene>
<evidence type="ECO:0000313" key="3">
    <source>
        <dbReference type="Proteomes" id="UP001198901"/>
    </source>
</evidence>
<evidence type="ECO:0000256" key="1">
    <source>
        <dbReference type="SAM" id="Phobius"/>
    </source>
</evidence>
<name>A0ABS7XS03_9FLAO</name>
<evidence type="ECO:0000313" key="2">
    <source>
        <dbReference type="EMBL" id="MCA0132239.1"/>
    </source>
</evidence>
<organism evidence="2 3">
    <name type="scientific">Winogradskyella alexanderae</name>
    <dbReference type="NCBI Taxonomy" id="2877123"/>
    <lineage>
        <taxon>Bacteria</taxon>
        <taxon>Pseudomonadati</taxon>
        <taxon>Bacteroidota</taxon>
        <taxon>Flavobacteriia</taxon>
        <taxon>Flavobacteriales</taxon>
        <taxon>Flavobacteriaceae</taxon>
        <taxon>Winogradskyella</taxon>
    </lineage>
</organism>
<feature type="transmembrane region" description="Helical" evidence="1">
    <location>
        <begin position="12"/>
        <end position="29"/>
    </location>
</feature>
<keyword evidence="3" id="KW-1185">Reference proteome</keyword>
<dbReference type="Proteomes" id="UP001198901">
    <property type="component" value="Unassembled WGS sequence"/>
</dbReference>
<dbReference type="RefSeq" id="WP_224527500.1">
    <property type="nucleotide sequence ID" value="NZ_JAIUJR010000003.1"/>
</dbReference>
<keyword evidence="1" id="KW-1133">Transmembrane helix</keyword>
<feature type="transmembrane region" description="Helical" evidence="1">
    <location>
        <begin position="35"/>
        <end position="57"/>
    </location>
</feature>
<sequence>MNWFPTDKNTIVLIFVSLITIGFFIAGLFDVLDYLIIKFLLISGTIALLVVALYFALRNRKNRLENKFQDDSK</sequence>
<protein>
    <submittedName>
        <fullName evidence="2">Uncharacterized protein</fullName>
    </submittedName>
</protein>
<comment type="caution">
    <text evidence="2">The sequence shown here is derived from an EMBL/GenBank/DDBJ whole genome shotgun (WGS) entry which is preliminary data.</text>
</comment>
<accession>A0ABS7XS03</accession>
<keyword evidence="1" id="KW-0812">Transmembrane</keyword>
<proteinExistence type="predicted"/>
<dbReference type="EMBL" id="JAIUJR010000003">
    <property type="protein sequence ID" value="MCA0132239.1"/>
    <property type="molecule type" value="Genomic_DNA"/>
</dbReference>
<keyword evidence="1" id="KW-0472">Membrane</keyword>
<reference evidence="3" key="1">
    <citation type="submission" date="2023-07" db="EMBL/GenBank/DDBJ databases">
        <authorList>
            <person name="Yue Y."/>
        </authorList>
    </citation>
    <scope>NUCLEOTIDE SEQUENCE [LARGE SCALE GENOMIC DNA]</scope>
    <source>
        <strain evidence="3">D23</strain>
    </source>
</reference>